<organism evidence="1">
    <name type="scientific">Siphoviridae sp. ctBrh2</name>
    <dbReference type="NCBI Taxonomy" id="2827804"/>
    <lineage>
        <taxon>Viruses</taxon>
        <taxon>Duplodnaviria</taxon>
        <taxon>Heunggongvirae</taxon>
        <taxon>Uroviricota</taxon>
        <taxon>Caudoviricetes</taxon>
    </lineage>
</organism>
<dbReference type="NCBIfam" id="TIGR01725">
    <property type="entry name" value="phge_HK97_gp10"/>
    <property type="match status" value="1"/>
</dbReference>
<reference evidence="1" key="1">
    <citation type="journal article" date="2021" name="Proc. Natl. Acad. Sci. U.S.A.">
        <title>A Catalog of Tens of Thousands of Viruses from Human Metagenomes Reveals Hidden Associations with Chronic Diseases.</title>
        <authorList>
            <person name="Tisza M.J."/>
            <person name="Buck C.B."/>
        </authorList>
    </citation>
    <scope>NUCLEOTIDE SEQUENCE</scope>
    <source>
        <strain evidence="1">CtBrh2</strain>
    </source>
</reference>
<accession>A0A8S5S710</accession>
<sequence>MTVTIDLGDLEKNVAQTIADVEGKIRRKAGKSAGFKLGEALEANTPVDASTGKTLLEETVTVGAVQDNGDVDVGYGRGAYFRAHVVNMGTEFQSGQHFIEKTVETEAETVMQEYMEQLKGGLGL</sequence>
<proteinExistence type="predicted"/>
<name>A0A8S5S710_9CAUD</name>
<dbReference type="EMBL" id="BK032545">
    <property type="protein sequence ID" value="DAF46821.1"/>
    <property type="molecule type" value="Genomic_DNA"/>
</dbReference>
<protein>
    <recommendedName>
        <fullName evidence="2">HK97 gp10 family phage protein</fullName>
    </recommendedName>
</protein>
<evidence type="ECO:0000313" key="1">
    <source>
        <dbReference type="EMBL" id="DAF46821.1"/>
    </source>
</evidence>
<evidence type="ECO:0008006" key="2">
    <source>
        <dbReference type="Google" id="ProtNLM"/>
    </source>
</evidence>
<dbReference type="InterPro" id="IPR010064">
    <property type="entry name" value="HK97-gp10_tail"/>
</dbReference>